<dbReference type="EMBL" id="LMAZ01000002">
    <property type="protein sequence ID" value="RGP55216.1"/>
    <property type="molecule type" value="Genomic_DNA"/>
</dbReference>
<dbReference type="SUPFAM" id="SSF52833">
    <property type="entry name" value="Thioredoxin-like"/>
    <property type="match status" value="1"/>
</dbReference>
<dbReference type="Gene3D" id="1.20.1050.10">
    <property type="match status" value="1"/>
</dbReference>
<name>A0A395R542_9PSED</name>
<keyword evidence="3" id="KW-1185">Reference proteome</keyword>
<dbReference type="CDD" id="cd03205">
    <property type="entry name" value="GST_C_6"/>
    <property type="match status" value="1"/>
</dbReference>
<dbReference type="InterPro" id="IPR004045">
    <property type="entry name" value="Glutathione_S-Trfase_N"/>
</dbReference>
<reference evidence="2 3" key="1">
    <citation type="journal article" date="2018" name="Syst. Appl. Microbiol.">
        <title>Pseudomonas gallaeciensis sp. nov., isolated from crude-oil-contaminated intertidal sand samples after the Prestige oil spill.</title>
        <authorList>
            <person name="Mulet M."/>
            <person name="Sanchez D."/>
            <person name="Rodriguez A.C."/>
            <person name="Nogales B."/>
            <person name="Bosch R."/>
            <person name="Busquets A."/>
            <person name="Gomila M."/>
            <person name="Lalucat J."/>
            <person name="Garcia-Valdes E."/>
        </authorList>
    </citation>
    <scope>NUCLEOTIDE SEQUENCE [LARGE SCALE GENOMIC DNA]</scope>
    <source>
        <strain evidence="2 3">V113</strain>
    </source>
</reference>
<dbReference type="Pfam" id="PF13409">
    <property type="entry name" value="GST_N_2"/>
    <property type="match status" value="1"/>
</dbReference>
<dbReference type="GO" id="GO:0016740">
    <property type="term" value="F:transferase activity"/>
    <property type="evidence" value="ECO:0007669"/>
    <property type="project" value="UniProtKB-KW"/>
</dbReference>
<accession>A0A395R542</accession>
<evidence type="ECO:0000259" key="1">
    <source>
        <dbReference type="PROSITE" id="PS50404"/>
    </source>
</evidence>
<dbReference type="CDD" id="cd03049">
    <property type="entry name" value="GST_N_3"/>
    <property type="match status" value="1"/>
</dbReference>
<dbReference type="Proteomes" id="UP000265411">
    <property type="component" value="Unassembled WGS sequence"/>
</dbReference>
<dbReference type="Pfam" id="PF13410">
    <property type="entry name" value="GST_C_2"/>
    <property type="match status" value="1"/>
</dbReference>
<dbReference type="InterPro" id="IPR036249">
    <property type="entry name" value="Thioredoxin-like_sf"/>
</dbReference>
<dbReference type="PROSITE" id="PS50404">
    <property type="entry name" value="GST_NTER"/>
    <property type="match status" value="1"/>
</dbReference>
<proteinExistence type="predicted"/>
<protein>
    <submittedName>
        <fullName evidence="2">Glutathione S-transferase</fullName>
    </submittedName>
</protein>
<gene>
    <name evidence="2" type="ORF">ASB58_09100</name>
</gene>
<dbReference type="SUPFAM" id="SSF47616">
    <property type="entry name" value="GST C-terminal domain-like"/>
    <property type="match status" value="1"/>
</dbReference>
<sequence>MKLLYAQPSPFARKVRVLAFELGLHEQLELTSVAVLPTDENIEVTAHNPLGKIPVLLTNDGEALYDSRVICAYLQQLVSGSSPVTSTAHWQQQTLIAMADGVMEATLSIRYEQAIRPAGKQWPAWTDGQLEKIKRALLVLDSSKALSQPEVTAAQVGIGCALGYLDFRLPDLGWRNQFAALAAFYADFSQRPSMLATLPA</sequence>
<dbReference type="OrthoDB" id="8634103at2"/>
<evidence type="ECO:0000313" key="2">
    <source>
        <dbReference type="EMBL" id="RGP55216.1"/>
    </source>
</evidence>
<evidence type="ECO:0000313" key="3">
    <source>
        <dbReference type="Proteomes" id="UP000265411"/>
    </source>
</evidence>
<comment type="caution">
    <text evidence="2">The sequence shown here is derived from an EMBL/GenBank/DDBJ whole genome shotgun (WGS) entry which is preliminary data.</text>
</comment>
<feature type="domain" description="GST N-terminal" evidence="1">
    <location>
        <begin position="1"/>
        <end position="82"/>
    </location>
</feature>
<dbReference type="InterPro" id="IPR050983">
    <property type="entry name" value="GST_Omega/HSP26"/>
</dbReference>
<dbReference type="GO" id="GO:0005737">
    <property type="term" value="C:cytoplasm"/>
    <property type="evidence" value="ECO:0007669"/>
    <property type="project" value="TreeGrafter"/>
</dbReference>
<dbReference type="PANTHER" id="PTHR43968">
    <property type="match status" value="1"/>
</dbReference>
<dbReference type="RefSeq" id="WP_118130211.1">
    <property type="nucleotide sequence ID" value="NZ_LMAZ01000002.1"/>
</dbReference>
<organism evidence="2 3">
    <name type="scientific">Pseudomonas abyssi</name>
    <dbReference type="NCBI Taxonomy" id="170540"/>
    <lineage>
        <taxon>Bacteria</taxon>
        <taxon>Pseudomonadati</taxon>
        <taxon>Pseudomonadota</taxon>
        <taxon>Gammaproteobacteria</taxon>
        <taxon>Pseudomonadales</taxon>
        <taxon>Pseudomonadaceae</taxon>
        <taxon>Pseudomonas</taxon>
    </lineage>
</organism>
<keyword evidence="2" id="KW-0808">Transferase</keyword>
<dbReference type="PANTHER" id="PTHR43968:SF6">
    <property type="entry name" value="GLUTATHIONE S-TRANSFERASE OMEGA"/>
    <property type="match status" value="1"/>
</dbReference>
<dbReference type="AlphaFoldDB" id="A0A395R542"/>
<dbReference type="Gene3D" id="3.40.30.10">
    <property type="entry name" value="Glutaredoxin"/>
    <property type="match status" value="1"/>
</dbReference>
<dbReference type="InterPro" id="IPR036282">
    <property type="entry name" value="Glutathione-S-Trfase_C_sf"/>
</dbReference>